<evidence type="ECO:0000313" key="1">
    <source>
        <dbReference type="EMBL" id="CDW41083.1"/>
    </source>
</evidence>
<protein>
    <submittedName>
        <fullName evidence="1">Uncharacterized protein</fullName>
    </submittedName>
</protein>
<proteinExistence type="predicted"/>
<accession>A0A0K2US43</accession>
<name>A0A0K2US43_LEPSM</name>
<dbReference type="EMBL" id="HACA01023722">
    <property type="protein sequence ID" value="CDW41083.1"/>
    <property type="molecule type" value="Transcribed_RNA"/>
</dbReference>
<organism evidence="1">
    <name type="scientific">Lepeophtheirus salmonis</name>
    <name type="common">Salmon louse</name>
    <name type="synonym">Caligus salmonis</name>
    <dbReference type="NCBI Taxonomy" id="72036"/>
    <lineage>
        <taxon>Eukaryota</taxon>
        <taxon>Metazoa</taxon>
        <taxon>Ecdysozoa</taxon>
        <taxon>Arthropoda</taxon>
        <taxon>Crustacea</taxon>
        <taxon>Multicrustacea</taxon>
        <taxon>Hexanauplia</taxon>
        <taxon>Copepoda</taxon>
        <taxon>Siphonostomatoida</taxon>
        <taxon>Caligidae</taxon>
        <taxon>Lepeophtheirus</taxon>
    </lineage>
</organism>
<reference evidence="1" key="1">
    <citation type="submission" date="2014-05" db="EMBL/GenBank/DDBJ databases">
        <authorList>
            <person name="Chronopoulou M."/>
        </authorList>
    </citation>
    <scope>NUCLEOTIDE SEQUENCE</scope>
    <source>
        <tissue evidence="1">Whole organism</tissue>
    </source>
</reference>
<dbReference type="AlphaFoldDB" id="A0A0K2US43"/>
<sequence length="40" mass="4446">MSIKALVVIGESLLTSWSSFLVSQLMLPAIHEIFQCVKIL</sequence>